<gene>
    <name evidence="2" type="ORF">SAMN05444171_4937</name>
</gene>
<dbReference type="AlphaFoldDB" id="A0A1M7CLY2"/>
<evidence type="ECO:0000313" key="2">
    <source>
        <dbReference type="EMBL" id="SED72249.1"/>
    </source>
</evidence>
<evidence type="ECO:0000256" key="1">
    <source>
        <dbReference type="SAM" id="MobiDB-lite"/>
    </source>
</evidence>
<proteinExistence type="predicted"/>
<feature type="compositionally biased region" description="Polar residues" evidence="1">
    <location>
        <begin position="98"/>
        <end position="107"/>
    </location>
</feature>
<organism evidence="2 3">
    <name type="scientific">Bradyrhizobium lablabi</name>
    <dbReference type="NCBI Taxonomy" id="722472"/>
    <lineage>
        <taxon>Bacteria</taxon>
        <taxon>Pseudomonadati</taxon>
        <taxon>Pseudomonadota</taxon>
        <taxon>Alphaproteobacteria</taxon>
        <taxon>Hyphomicrobiales</taxon>
        <taxon>Nitrobacteraceae</taxon>
        <taxon>Bradyrhizobium</taxon>
    </lineage>
</organism>
<dbReference type="RefSeq" id="WP_074824614.1">
    <property type="nucleotide sequence ID" value="NZ_FNTI01000001.1"/>
</dbReference>
<dbReference type="Proteomes" id="UP000183208">
    <property type="component" value="Unassembled WGS sequence"/>
</dbReference>
<name>A0A1M7CLY2_9BRAD</name>
<sequence>MRPTTAFDDNVFDFNALLHPGTVFDHPRDVLTHASLSVSEKRAILASWASDASAIASCPALRAPSGLKAPVTIDEILEALCELDGGPRHPPGGKPNRLRSTSRALAA</sequence>
<dbReference type="OrthoDB" id="7477898at2"/>
<dbReference type="EMBL" id="FNTI01000001">
    <property type="protein sequence ID" value="SED72249.1"/>
    <property type="molecule type" value="Genomic_DNA"/>
</dbReference>
<evidence type="ECO:0000313" key="3">
    <source>
        <dbReference type="Proteomes" id="UP000183208"/>
    </source>
</evidence>
<feature type="region of interest" description="Disordered" evidence="1">
    <location>
        <begin position="84"/>
        <end position="107"/>
    </location>
</feature>
<reference evidence="2 3" key="1">
    <citation type="submission" date="2016-10" db="EMBL/GenBank/DDBJ databases">
        <authorList>
            <person name="de Groot N.N."/>
        </authorList>
    </citation>
    <scope>NUCLEOTIDE SEQUENCE [LARGE SCALE GENOMIC DNA]</scope>
    <source>
        <strain evidence="2 3">GAS522</strain>
    </source>
</reference>
<protein>
    <submittedName>
        <fullName evidence="2">Uncharacterized protein</fullName>
    </submittedName>
</protein>
<accession>A0A1M7CLY2</accession>